<dbReference type="Gene3D" id="1.20.1250.20">
    <property type="entry name" value="MFS general substrate transporter like domains"/>
    <property type="match status" value="2"/>
</dbReference>
<evidence type="ECO:0000256" key="6">
    <source>
        <dbReference type="ARBA" id="ARBA00023136"/>
    </source>
</evidence>
<evidence type="ECO:0000256" key="7">
    <source>
        <dbReference type="SAM" id="MobiDB-lite"/>
    </source>
</evidence>
<dbReference type="InterPro" id="IPR036259">
    <property type="entry name" value="MFS_trans_sf"/>
</dbReference>
<dbReference type="AlphaFoldDB" id="A0A8K0NZW8"/>
<keyword evidence="3 8" id="KW-0812">Transmembrane</keyword>
<dbReference type="Pfam" id="PF07690">
    <property type="entry name" value="MFS_1"/>
    <property type="match status" value="1"/>
</dbReference>
<dbReference type="EMBL" id="KZ308265">
    <property type="protein sequence ID" value="KAG8226039.1"/>
    <property type="molecule type" value="Genomic_DNA"/>
</dbReference>
<dbReference type="InterPro" id="IPR050382">
    <property type="entry name" value="MFS_Na/Anion_cotransporter"/>
</dbReference>
<dbReference type="GO" id="GO:0016020">
    <property type="term" value="C:membrane"/>
    <property type="evidence" value="ECO:0007669"/>
    <property type="project" value="UniProtKB-SubCell"/>
</dbReference>
<evidence type="ECO:0000313" key="11">
    <source>
        <dbReference type="Proteomes" id="UP000792457"/>
    </source>
</evidence>
<keyword evidence="11" id="KW-1185">Reference proteome</keyword>
<feature type="transmembrane region" description="Helical" evidence="8">
    <location>
        <begin position="278"/>
        <end position="299"/>
    </location>
</feature>
<dbReference type="InterPro" id="IPR011701">
    <property type="entry name" value="MFS"/>
</dbReference>
<keyword evidence="4" id="KW-0769">Symport</keyword>
<dbReference type="PANTHER" id="PTHR11662:SF399">
    <property type="entry name" value="FI19708P1-RELATED"/>
    <property type="match status" value="1"/>
</dbReference>
<accession>A0A8K0NZW8</accession>
<feature type="transmembrane region" description="Helical" evidence="8">
    <location>
        <begin position="319"/>
        <end position="338"/>
    </location>
</feature>
<evidence type="ECO:0000256" key="1">
    <source>
        <dbReference type="ARBA" id="ARBA00004141"/>
    </source>
</evidence>
<evidence type="ECO:0000259" key="9">
    <source>
        <dbReference type="PROSITE" id="PS50850"/>
    </source>
</evidence>
<evidence type="ECO:0000256" key="5">
    <source>
        <dbReference type="ARBA" id="ARBA00022989"/>
    </source>
</evidence>
<keyword evidence="6 8" id="KW-0472">Membrane</keyword>
<dbReference type="PROSITE" id="PS50850">
    <property type="entry name" value="MFS"/>
    <property type="match status" value="1"/>
</dbReference>
<dbReference type="PANTHER" id="PTHR11662">
    <property type="entry name" value="SOLUTE CARRIER FAMILY 17"/>
    <property type="match status" value="1"/>
</dbReference>
<feature type="transmembrane region" description="Helical" evidence="8">
    <location>
        <begin position="182"/>
        <end position="204"/>
    </location>
</feature>
<feature type="transmembrane region" description="Helical" evidence="8">
    <location>
        <begin position="384"/>
        <end position="405"/>
    </location>
</feature>
<dbReference type="FunFam" id="1.20.1250.20:FF:000003">
    <property type="entry name" value="Solute carrier family 17 member 3"/>
    <property type="match status" value="1"/>
</dbReference>
<feature type="transmembrane region" description="Helical" evidence="8">
    <location>
        <begin position="417"/>
        <end position="441"/>
    </location>
</feature>
<reference evidence="10" key="1">
    <citation type="submission" date="2013-04" db="EMBL/GenBank/DDBJ databases">
        <authorList>
            <person name="Qu J."/>
            <person name="Murali S.C."/>
            <person name="Bandaranaike D."/>
            <person name="Bellair M."/>
            <person name="Blankenburg K."/>
            <person name="Chao H."/>
            <person name="Dinh H."/>
            <person name="Doddapaneni H."/>
            <person name="Downs B."/>
            <person name="Dugan-Rocha S."/>
            <person name="Elkadiri S."/>
            <person name="Gnanaolivu R.D."/>
            <person name="Hernandez B."/>
            <person name="Javaid M."/>
            <person name="Jayaseelan J.C."/>
            <person name="Lee S."/>
            <person name="Li M."/>
            <person name="Ming W."/>
            <person name="Munidasa M."/>
            <person name="Muniz J."/>
            <person name="Nguyen L."/>
            <person name="Ongeri F."/>
            <person name="Osuji N."/>
            <person name="Pu L.-L."/>
            <person name="Puazo M."/>
            <person name="Qu C."/>
            <person name="Quiroz J."/>
            <person name="Raj R."/>
            <person name="Weissenberger G."/>
            <person name="Xin Y."/>
            <person name="Zou X."/>
            <person name="Han Y."/>
            <person name="Richards S."/>
            <person name="Worley K."/>
            <person name="Muzny D."/>
            <person name="Gibbs R."/>
        </authorList>
    </citation>
    <scope>NUCLEOTIDE SEQUENCE</scope>
    <source>
        <strain evidence="10">Sampled in the wild</strain>
    </source>
</reference>
<dbReference type="OrthoDB" id="2985014at2759"/>
<feature type="region of interest" description="Disordered" evidence="7">
    <location>
        <begin position="56"/>
        <end position="83"/>
    </location>
</feature>
<organism evidence="10 11">
    <name type="scientific">Ladona fulva</name>
    <name type="common">Scarce chaser dragonfly</name>
    <name type="synonym">Libellula fulva</name>
    <dbReference type="NCBI Taxonomy" id="123851"/>
    <lineage>
        <taxon>Eukaryota</taxon>
        <taxon>Metazoa</taxon>
        <taxon>Ecdysozoa</taxon>
        <taxon>Arthropoda</taxon>
        <taxon>Hexapoda</taxon>
        <taxon>Insecta</taxon>
        <taxon>Pterygota</taxon>
        <taxon>Palaeoptera</taxon>
        <taxon>Odonata</taxon>
        <taxon>Epiprocta</taxon>
        <taxon>Anisoptera</taxon>
        <taxon>Libelluloidea</taxon>
        <taxon>Libellulidae</taxon>
        <taxon>Ladona</taxon>
    </lineage>
</organism>
<evidence type="ECO:0000256" key="8">
    <source>
        <dbReference type="SAM" id="Phobius"/>
    </source>
</evidence>
<gene>
    <name evidence="10" type="ORF">J437_LFUL005400</name>
</gene>
<reference evidence="10" key="2">
    <citation type="submission" date="2017-10" db="EMBL/GenBank/DDBJ databases">
        <title>Ladona fulva Genome sequencing and assembly.</title>
        <authorList>
            <person name="Murali S."/>
            <person name="Richards S."/>
            <person name="Bandaranaike D."/>
            <person name="Bellair M."/>
            <person name="Blankenburg K."/>
            <person name="Chao H."/>
            <person name="Dinh H."/>
            <person name="Doddapaneni H."/>
            <person name="Dugan-Rocha S."/>
            <person name="Elkadiri S."/>
            <person name="Gnanaolivu R."/>
            <person name="Hernandez B."/>
            <person name="Skinner E."/>
            <person name="Javaid M."/>
            <person name="Lee S."/>
            <person name="Li M."/>
            <person name="Ming W."/>
            <person name="Munidasa M."/>
            <person name="Muniz J."/>
            <person name="Nguyen L."/>
            <person name="Hughes D."/>
            <person name="Osuji N."/>
            <person name="Pu L.-L."/>
            <person name="Puazo M."/>
            <person name="Qu C."/>
            <person name="Quiroz J."/>
            <person name="Raj R."/>
            <person name="Weissenberger G."/>
            <person name="Xin Y."/>
            <person name="Zou X."/>
            <person name="Han Y."/>
            <person name="Worley K."/>
            <person name="Muzny D."/>
            <person name="Gibbs R."/>
        </authorList>
    </citation>
    <scope>NUCLEOTIDE SEQUENCE</scope>
    <source>
        <strain evidence="10">Sampled in the wild</strain>
    </source>
</reference>
<protein>
    <recommendedName>
        <fullName evidence="9">Major facilitator superfamily (MFS) profile domain-containing protein</fullName>
    </recommendedName>
</protein>
<evidence type="ECO:0000256" key="3">
    <source>
        <dbReference type="ARBA" id="ARBA00022692"/>
    </source>
</evidence>
<feature type="transmembrane region" description="Helical" evidence="8">
    <location>
        <begin position="146"/>
        <end position="170"/>
    </location>
</feature>
<keyword evidence="5 8" id="KW-1133">Transmembrane helix</keyword>
<dbReference type="FunFam" id="1.20.1250.20:FF:000423">
    <property type="entry name" value="Putative inorganic phosphate cotransporter-like Protein"/>
    <property type="match status" value="1"/>
</dbReference>
<proteinExistence type="predicted"/>
<evidence type="ECO:0000313" key="10">
    <source>
        <dbReference type="EMBL" id="KAG8226039.1"/>
    </source>
</evidence>
<name>A0A8K0NZW8_LADFU</name>
<dbReference type="GO" id="GO:0006820">
    <property type="term" value="P:monoatomic anion transport"/>
    <property type="evidence" value="ECO:0007669"/>
    <property type="project" value="TreeGrafter"/>
</dbReference>
<comment type="subcellular location">
    <subcellularLocation>
        <location evidence="1">Membrane</location>
        <topology evidence="1">Multi-pass membrane protein</topology>
    </subcellularLocation>
</comment>
<keyword evidence="2" id="KW-0813">Transport</keyword>
<comment type="caution">
    <text evidence="10">The sequence shown here is derived from an EMBL/GenBank/DDBJ whole genome shotgun (WGS) entry which is preliminary data.</text>
</comment>
<feature type="transmembrane region" description="Helical" evidence="8">
    <location>
        <begin position="216"/>
        <end position="237"/>
    </location>
</feature>
<dbReference type="GO" id="GO:0015293">
    <property type="term" value="F:symporter activity"/>
    <property type="evidence" value="ECO:0007669"/>
    <property type="project" value="UniProtKB-KW"/>
</dbReference>
<feature type="transmembrane region" description="Helical" evidence="8">
    <location>
        <begin position="447"/>
        <end position="471"/>
    </location>
</feature>
<dbReference type="Proteomes" id="UP000792457">
    <property type="component" value="Unassembled WGS sequence"/>
</dbReference>
<feature type="transmembrane region" description="Helical" evidence="8">
    <location>
        <begin position="121"/>
        <end position="140"/>
    </location>
</feature>
<sequence length="490" mass="54157">MSPETSAKICYPISPIRAISPYEPALRSIWRPYATSHTSEMKSTVYSDTLEFSHETAGDSHSNTASPHSLLGPYSSQSDEDGEFDWDMETQGHVLAAYYYGYVATQLFGGYVANRWGGKNVVGPGIALTGLFAMLSPWAARTGGPWTLFAMRVLQGICSGVIVPGMHVMLSVWFPIEERASFTGIIFSSMSLGAVIGMGGSGALCKWPLEGGGWPMVFYFFGAIAAALIVPWWLLVYSDPESHPGISQLEKKYILNGLGREEKEKEFKKSLPIPWKHILTDIHVWTGIIFQWGSGWVLYTLLSDMPTYMKKVLHYDIQKLGFLSALPFLLTWMSSFLSGMTSQWLRKNNYLTHLMAYKVFNGITALGPAATLIAISQVGNNPSIIITLLVVNGIAFGAFFGGSYVNHMDLAINYAGVISGILHTVTNSTGIIIPLVFAAIIQEEHTIARWSIAFYLVAGISLLTYIMYLMFGSVEERPWNKIGEMKEKKK</sequence>
<dbReference type="SUPFAM" id="SSF103473">
    <property type="entry name" value="MFS general substrate transporter"/>
    <property type="match status" value="1"/>
</dbReference>
<dbReference type="InterPro" id="IPR020846">
    <property type="entry name" value="MFS_dom"/>
</dbReference>
<feature type="transmembrane region" description="Helical" evidence="8">
    <location>
        <begin position="359"/>
        <end position="378"/>
    </location>
</feature>
<evidence type="ECO:0000256" key="2">
    <source>
        <dbReference type="ARBA" id="ARBA00022448"/>
    </source>
</evidence>
<feature type="domain" description="Major facilitator superfamily (MFS) profile" evidence="9">
    <location>
        <begin position="1"/>
        <end position="476"/>
    </location>
</feature>
<evidence type="ECO:0000256" key="4">
    <source>
        <dbReference type="ARBA" id="ARBA00022847"/>
    </source>
</evidence>